<organism evidence="1 2">
    <name type="scientific">Fimbriiglobus ruber</name>
    <dbReference type="NCBI Taxonomy" id="1908690"/>
    <lineage>
        <taxon>Bacteria</taxon>
        <taxon>Pseudomonadati</taxon>
        <taxon>Planctomycetota</taxon>
        <taxon>Planctomycetia</taxon>
        <taxon>Gemmatales</taxon>
        <taxon>Gemmataceae</taxon>
        <taxon>Fimbriiglobus</taxon>
    </lineage>
</organism>
<evidence type="ECO:0000313" key="1">
    <source>
        <dbReference type="EMBL" id="OWK36739.1"/>
    </source>
</evidence>
<reference evidence="2" key="1">
    <citation type="submission" date="2017-06" db="EMBL/GenBank/DDBJ databases">
        <title>Genome analysis of Fimbriiglobus ruber SP5, the first member of the order Planctomycetales with confirmed chitinolytic capability.</title>
        <authorList>
            <person name="Ravin N.V."/>
            <person name="Rakitin A.L."/>
            <person name="Ivanova A.A."/>
            <person name="Beletsky A.V."/>
            <person name="Kulichevskaya I.S."/>
            <person name="Mardanov A.V."/>
            <person name="Dedysh S.N."/>
        </authorList>
    </citation>
    <scope>NUCLEOTIDE SEQUENCE [LARGE SCALE GENOMIC DNA]</scope>
    <source>
        <strain evidence="2">SP5</strain>
    </source>
</reference>
<dbReference type="RefSeq" id="WP_161968009.1">
    <property type="nucleotide sequence ID" value="NZ_NIDE01000017.1"/>
</dbReference>
<protein>
    <recommendedName>
        <fullName evidence="3">Mobile element protein</fullName>
    </recommendedName>
</protein>
<accession>A0A225DHS2</accession>
<evidence type="ECO:0008006" key="3">
    <source>
        <dbReference type="Google" id="ProtNLM"/>
    </source>
</evidence>
<name>A0A225DHS2_9BACT</name>
<evidence type="ECO:0000313" key="2">
    <source>
        <dbReference type="Proteomes" id="UP000214646"/>
    </source>
</evidence>
<gene>
    <name evidence="1" type="ORF">FRUB_09302</name>
</gene>
<dbReference type="EMBL" id="NIDE01000017">
    <property type="protein sequence ID" value="OWK36739.1"/>
    <property type="molecule type" value="Genomic_DNA"/>
</dbReference>
<sequence>MPPVEPFGTLVREAVANETFNRLADLRRRITRRWWWLARNPLIVKGGVGFRWAVNLGK</sequence>
<dbReference type="AlphaFoldDB" id="A0A225DHS2"/>
<comment type="caution">
    <text evidence="1">The sequence shown here is derived from an EMBL/GenBank/DDBJ whole genome shotgun (WGS) entry which is preliminary data.</text>
</comment>
<proteinExistence type="predicted"/>
<keyword evidence="2" id="KW-1185">Reference proteome</keyword>
<dbReference type="Proteomes" id="UP000214646">
    <property type="component" value="Unassembled WGS sequence"/>
</dbReference>